<dbReference type="Proteomes" id="UP000809273">
    <property type="component" value="Unassembled WGS sequence"/>
</dbReference>
<reference evidence="2" key="1">
    <citation type="journal article" date="2021" name="Environ. Microbiol.">
        <title>Genomic characterization of three novel Desulfobacterota classes expand the metabolic and phylogenetic diversity of the phylum.</title>
        <authorList>
            <person name="Murphy C.L."/>
            <person name="Biggerstaff J."/>
            <person name="Eichhorn A."/>
            <person name="Ewing E."/>
            <person name="Shahan R."/>
            <person name="Soriano D."/>
            <person name="Stewart S."/>
            <person name="VanMol K."/>
            <person name="Walker R."/>
            <person name="Walters P."/>
            <person name="Elshahed M.S."/>
            <person name="Youssef N.H."/>
        </authorList>
    </citation>
    <scope>NUCLEOTIDE SEQUENCE</scope>
    <source>
        <strain evidence="2">Zod_Metabat.24</strain>
    </source>
</reference>
<sequence length="155" mass="17551">MKKIAIVLLLFLPAVLIAAEPEEKICSPFHQKLEKIEHLELTVSPAKFEFDGKAYEGCEIVFKSKWSLMKEGSSPMNETYPEEGGALYNAGWRVDENFSADGPSSSYYILRNGWKVCIVEWSYEAYFDEKTGDYVTGDDIVCNVKCGTERDLRGK</sequence>
<evidence type="ECO:0000256" key="1">
    <source>
        <dbReference type="SAM" id="SignalP"/>
    </source>
</evidence>
<evidence type="ECO:0000313" key="2">
    <source>
        <dbReference type="EMBL" id="MBN1573327.1"/>
    </source>
</evidence>
<reference evidence="2" key="2">
    <citation type="submission" date="2021-01" db="EMBL/GenBank/DDBJ databases">
        <authorList>
            <person name="Hahn C.R."/>
            <person name="Youssef N.H."/>
            <person name="Elshahed M."/>
        </authorList>
    </citation>
    <scope>NUCLEOTIDE SEQUENCE</scope>
    <source>
        <strain evidence="2">Zod_Metabat.24</strain>
    </source>
</reference>
<feature type="chain" id="PRO_5039039851" evidence="1">
    <location>
        <begin position="19"/>
        <end position="155"/>
    </location>
</feature>
<proteinExistence type="predicted"/>
<keyword evidence="1" id="KW-0732">Signal</keyword>
<evidence type="ECO:0000313" key="3">
    <source>
        <dbReference type="Proteomes" id="UP000809273"/>
    </source>
</evidence>
<gene>
    <name evidence="2" type="ORF">JW984_09050</name>
</gene>
<accession>A0A9D8KFP9</accession>
<dbReference type="EMBL" id="JAFGIX010000046">
    <property type="protein sequence ID" value="MBN1573327.1"/>
    <property type="molecule type" value="Genomic_DNA"/>
</dbReference>
<comment type="caution">
    <text evidence="2">The sequence shown here is derived from an EMBL/GenBank/DDBJ whole genome shotgun (WGS) entry which is preliminary data.</text>
</comment>
<name>A0A9D8KFP9_9DELT</name>
<feature type="signal peptide" evidence="1">
    <location>
        <begin position="1"/>
        <end position="18"/>
    </location>
</feature>
<dbReference type="AlphaFoldDB" id="A0A9D8KFP9"/>
<organism evidence="2 3">
    <name type="scientific">Candidatus Zymogenus saltonus</name>
    <dbReference type="NCBI Taxonomy" id="2844893"/>
    <lineage>
        <taxon>Bacteria</taxon>
        <taxon>Deltaproteobacteria</taxon>
        <taxon>Candidatus Zymogenia</taxon>
        <taxon>Candidatus Zymogeniales</taxon>
        <taxon>Candidatus Zymogenaceae</taxon>
        <taxon>Candidatus Zymogenus</taxon>
    </lineage>
</organism>
<protein>
    <submittedName>
        <fullName evidence="2">Uncharacterized protein</fullName>
    </submittedName>
</protein>